<feature type="region of interest" description="Disordered" evidence="1">
    <location>
        <begin position="308"/>
        <end position="336"/>
    </location>
</feature>
<dbReference type="InterPro" id="IPR018800">
    <property type="entry name" value="PRCC"/>
</dbReference>
<dbReference type="PANTHER" id="PTHR13621">
    <property type="entry name" value="PROLINE-RICH PROTEIN PRCC"/>
    <property type="match status" value="1"/>
</dbReference>
<sequence length="336" mass="36700">MALVDYSESEASESETSKPAHRSVSKKSSQRVVDHRGKIIVNLPPPSSFTGDQSSPPPAKRARTSNGLFSGFNALLPPPKRKMAQATSAVVLKTSAEPGFNRVSAPVADDVVGQGPSEVTTTVHEPERRETPRTQPVGTPTMFRPLSVSRKKKTRSVKPTTTISTQHPAAPAPKKQSLFSLHTEESGPEPKTAIADEYSTAPLIDTGHAPIQQQQQPPPDDAPAQPPNRHRLDTIANELDLSPAARRELFGRHGPSSTAATQSVLDFNMDHEYQHNEKLRAAGEQQTHNPVRAIQSGKHNLRQLVHNVQSQREALEDSFAQGKSNRKDASSRYGWR</sequence>
<proteinExistence type="predicted"/>
<feature type="region of interest" description="Disordered" evidence="1">
    <location>
        <begin position="209"/>
        <end position="230"/>
    </location>
</feature>
<evidence type="ECO:0000313" key="2">
    <source>
        <dbReference type="EMBL" id="KAF4591594.1"/>
    </source>
</evidence>
<gene>
    <name evidence="2" type="ORF">GQ602_001893</name>
</gene>
<evidence type="ECO:0000256" key="1">
    <source>
        <dbReference type="SAM" id="MobiDB-lite"/>
    </source>
</evidence>
<dbReference type="GO" id="GO:0016301">
    <property type="term" value="F:kinase activity"/>
    <property type="evidence" value="ECO:0007669"/>
    <property type="project" value="UniProtKB-KW"/>
</dbReference>
<keyword evidence="2" id="KW-0418">Kinase</keyword>
<dbReference type="Pfam" id="PF10253">
    <property type="entry name" value="PRCC"/>
    <property type="match status" value="1"/>
</dbReference>
<keyword evidence="2" id="KW-0808">Transferase</keyword>
<comment type="caution">
    <text evidence="2">The sequence shown here is derived from an EMBL/GenBank/DDBJ whole genome shotgun (WGS) entry which is preliminary data.</text>
</comment>
<evidence type="ECO:0000313" key="3">
    <source>
        <dbReference type="Proteomes" id="UP000562929"/>
    </source>
</evidence>
<dbReference type="Proteomes" id="UP000562929">
    <property type="component" value="Unassembled WGS sequence"/>
</dbReference>
<keyword evidence="3" id="KW-1185">Reference proteome</keyword>
<feature type="compositionally biased region" description="Basic residues" evidence="1">
    <location>
        <begin position="19"/>
        <end position="29"/>
    </location>
</feature>
<dbReference type="OrthoDB" id="2555634at2759"/>
<dbReference type="AlphaFoldDB" id="A0A8H4Q9C1"/>
<protein>
    <submittedName>
        <fullName evidence="2">Stress activated map kinase interacting</fullName>
    </submittedName>
</protein>
<reference evidence="2 3" key="1">
    <citation type="journal article" date="2020" name="G3 (Bethesda)">
        <title>Genetic Underpinnings of Host Manipulation by Ophiocordyceps as Revealed by Comparative Transcriptomics.</title>
        <authorList>
            <person name="Will I."/>
            <person name="Das B."/>
            <person name="Trinh T."/>
            <person name="Brachmann A."/>
            <person name="Ohm R.A."/>
            <person name="de Bekker C."/>
        </authorList>
    </citation>
    <scope>NUCLEOTIDE SEQUENCE [LARGE SCALE GENOMIC DNA]</scope>
    <source>
        <strain evidence="2 3">EC05</strain>
    </source>
</reference>
<feature type="region of interest" description="Disordered" evidence="1">
    <location>
        <begin position="1"/>
        <end position="80"/>
    </location>
</feature>
<dbReference type="GO" id="GO:0005634">
    <property type="term" value="C:nucleus"/>
    <property type="evidence" value="ECO:0007669"/>
    <property type="project" value="TreeGrafter"/>
</dbReference>
<dbReference type="PANTHER" id="PTHR13621:SF2">
    <property type="entry name" value="PROLINE-RICH PROTEIN PRCC"/>
    <property type="match status" value="1"/>
</dbReference>
<accession>A0A8H4Q9C1</accession>
<dbReference type="EMBL" id="JAACLJ010000002">
    <property type="protein sequence ID" value="KAF4591594.1"/>
    <property type="molecule type" value="Genomic_DNA"/>
</dbReference>
<feature type="region of interest" description="Disordered" evidence="1">
    <location>
        <begin position="105"/>
        <end position="196"/>
    </location>
</feature>
<name>A0A8H4Q9C1_9HYPO</name>
<feature type="compositionally biased region" description="Pro residues" evidence="1">
    <location>
        <begin position="216"/>
        <end position="226"/>
    </location>
</feature>
<organism evidence="2 3">
    <name type="scientific">Ophiocordyceps camponoti-floridani</name>
    <dbReference type="NCBI Taxonomy" id="2030778"/>
    <lineage>
        <taxon>Eukaryota</taxon>
        <taxon>Fungi</taxon>
        <taxon>Dikarya</taxon>
        <taxon>Ascomycota</taxon>
        <taxon>Pezizomycotina</taxon>
        <taxon>Sordariomycetes</taxon>
        <taxon>Hypocreomycetidae</taxon>
        <taxon>Hypocreales</taxon>
        <taxon>Ophiocordycipitaceae</taxon>
        <taxon>Ophiocordyceps</taxon>
    </lineage>
</organism>